<name>A0A5P1F2H7_ASPOF</name>
<feature type="domain" description="Meiosis-specific protein ASY3-like coiled-coil" evidence="2">
    <location>
        <begin position="27"/>
        <end position="178"/>
    </location>
</feature>
<evidence type="ECO:0000259" key="2">
    <source>
        <dbReference type="Pfam" id="PF20435"/>
    </source>
</evidence>
<dbReference type="Proteomes" id="UP000243459">
    <property type="component" value="Chromosome 4"/>
</dbReference>
<feature type="region of interest" description="Disordered" evidence="1">
    <location>
        <begin position="1"/>
        <end position="43"/>
    </location>
</feature>
<feature type="region of interest" description="Disordered" evidence="1">
    <location>
        <begin position="49"/>
        <end position="68"/>
    </location>
</feature>
<evidence type="ECO:0000313" key="3">
    <source>
        <dbReference type="EMBL" id="ONK70999.1"/>
    </source>
</evidence>
<dbReference type="PANTHER" id="PTHR35295:SF1">
    <property type="entry name" value="DNA LIGASE-LIKE PROTEIN"/>
    <property type="match status" value="1"/>
</dbReference>
<dbReference type="GO" id="GO:0007131">
    <property type="term" value="P:reciprocal meiotic recombination"/>
    <property type="evidence" value="ECO:0007669"/>
    <property type="project" value="EnsemblPlants"/>
</dbReference>
<keyword evidence="4" id="KW-1185">Reference proteome</keyword>
<protein>
    <recommendedName>
        <fullName evidence="2">Meiosis-specific protein ASY3-like coiled-coil domain-containing protein</fullName>
    </recommendedName>
</protein>
<evidence type="ECO:0000256" key="1">
    <source>
        <dbReference type="SAM" id="MobiDB-lite"/>
    </source>
</evidence>
<dbReference type="AlphaFoldDB" id="A0A5P1F2H7"/>
<reference evidence="4" key="1">
    <citation type="journal article" date="2017" name="Nat. Commun.">
        <title>The asparagus genome sheds light on the origin and evolution of a young Y chromosome.</title>
        <authorList>
            <person name="Harkess A."/>
            <person name="Zhou J."/>
            <person name="Xu C."/>
            <person name="Bowers J.E."/>
            <person name="Van der Hulst R."/>
            <person name="Ayyampalayam S."/>
            <person name="Mercati F."/>
            <person name="Riccardi P."/>
            <person name="McKain M.R."/>
            <person name="Kakrana A."/>
            <person name="Tang H."/>
            <person name="Ray J."/>
            <person name="Groenendijk J."/>
            <person name="Arikit S."/>
            <person name="Mathioni S.M."/>
            <person name="Nakano M."/>
            <person name="Shan H."/>
            <person name="Telgmann-Rauber A."/>
            <person name="Kanno A."/>
            <person name="Yue Z."/>
            <person name="Chen H."/>
            <person name="Li W."/>
            <person name="Chen Y."/>
            <person name="Xu X."/>
            <person name="Zhang Y."/>
            <person name="Luo S."/>
            <person name="Chen H."/>
            <person name="Gao J."/>
            <person name="Mao Z."/>
            <person name="Pires J.C."/>
            <person name="Luo M."/>
            <person name="Kudrna D."/>
            <person name="Wing R.A."/>
            <person name="Meyers B.C."/>
            <person name="Yi K."/>
            <person name="Kong H."/>
            <person name="Lavrijsen P."/>
            <person name="Sunseri F."/>
            <person name="Falavigna A."/>
            <person name="Ye Y."/>
            <person name="Leebens-Mack J.H."/>
            <person name="Chen G."/>
        </authorList>
    </citation>
    <scope>NUCLEOTIDE SEQUENCE [LARGE SCALE GENOMIC DNA]</scope>
    <source>
        <strain evidence="4">cv. DH0086</strain>
    </source>
</reference>
<dbReference type="OMA" id="TMISEHE"/>
<accession>A0A5P1F2H7</accession>
<dbReference type="EMBL" id="CM007384">
    <property type="protein sequence ID" value="ONK70999.1"/>
    <property type="molecule type" value="Genomic_DNA"/>
</dbReference>
<dbReference type="OrthoDB" id="1897584at2759"/>
<sequence length="210" mass="24241">MSSSKASAKRRAKGAESLRSEKKRRIEDDLEDDPDLSSDIKGIMMALQSIKEKTKKEEQQKSEETISSVTSDIRSMLEVVKTKIEKERQTFLKALSKSAKECESTLKNEYSKFQAAYERFSKDKAAHLQTAKDVFSKYEEEKEKLFHRYDQQRKKEKAALSEIEKTCADKIANAEETLKKKKQDNKNFSFLRKSLGSIFEGSDDDFDHDD</sequence>
<dbReference type="Gramene" id="ONK70999">
    <property type="protein sequence ID" value="ONK70999"/>
    <property type="gene ID" value="A4U43_C04F3680"/>
</dbReference>
<dbReference type="InterPro" id="IPR046845">
    <property type="entry name" value="ASY3-like_CC"/>
</dbReference>
<dbReference type="GO" id="GO:0099086">
    <property type="term" value="C:synaptonemal structure"/>
    <property type="evidence" value="ECO:0007669"/>
    <property type="project" value="EnsemblPlants"/>
</dbReference>
<feature type="compositionally biased region" description="Basic and acidic residues" evidence="1">
    <location>
        <begin position="13"/>
        <end position="27"/>
    </location>
</feature>
<feature type="compositionally biased region" description="Basic and acidic residues" evidence="1">
    <location>
        <begin position="50"/>
        <end position="64"/>
    </location>
</feature>
<organism evidence="3 4">
    <name type="scientific">Asparagus officinalis</name>
    <name type="common">Garden asparagus</name>
    <dbReference type="NCBI Taxonomy" id="4686"/>
    <lineage>
        <taxon>Eukaryota</taxon>
        <taxon>Viridiplantae</taxon>
        <taxon>Streptophyta</taxon>
        <taxon>Embryophyta</taxon>
        <taxon>Tracheophyta</taxon>
        <taxon>Spermatophyta</taxon>
        <taxon>Magnoliopsida</taxon>
        <taxon>Liliopsida</taxon>
        <taxon>Asparagales</taxon>
        <taxon>Asparagaceae</taxon>
        <taxon>Asparagoideae</taxon>
        <taxon>Asparagus</taxon>
    </lineage>
</organism>
<gene>
    <name evidence="3" type="ORF">A4U43_C04F3680</name>
</gene>
<proteinExistence type="predicted"/>
<evidence type="ECO:0000313" key="4">
    <source>
        <dbReference type="Proteomes" id="UP000243459"/>
    </source>
</evidence>
<dbReference type="PANTHER" id="PTHR35295">
    <property type="entry name" value="DNA LIGASE-LIKE PROTEIN"/>
    <property type="match status" value="1"/>
</dbReference>
<dbReference type="Pfam" id="PF20435">
    <property type="entry name" value="ASY3-like"/>
    <property type="match status" value="1"/>
</dbReference>